<sequence>MPIPSSHPSQTTFRESNTEHSMTLFVLVILNVILNLLYYMKKGNKQIMMDNEYKQV</sequence>
<gene>
    <name evidence="2" type="primary">ORF139397</name>
</gene>
<keyword evidence="1" id="KW-0472">Membrane</keyword>
<organism evidence="2">
    <name type="scientific">Arion vulgaris</name>
    <dbReference type="NCBI Taxonomy" id="1028688"/>
    <lineage>
        <taxon>Eukaryota</taxon>
        <taxon>Metazoa</taxon>
        <taxon>Spiralia</taxon>
        <taxon>Lophotrochozoa</taxon>
        <taxon>Mollusca</taxon>
        <taxon>Gastropoda</taxon>
        <taxon>Heterobranchia</taxon>
        <taxon>Euthyneura</taxon>
        <taxon>Panpulmonata</taxon>
        <taxon>Eupulmonata</taxon>
        <taxon>Stylommatophora</taxon>
        <taxon>Helicina</taxon>
        <taxon>Arionoidea</taxon>
        <taxon>Arionidae</taxon>
        <taxon>Arion</taxon>
    </lineage>
</organism>
<dbReference type="AlphaFoldDB" id="A0A0B7AS64"/>
<protein>
    <submittedName>
        <fullName evidence="2">Uncharacterized protein</fullName>
    </submittedName>
</protein>
<proteinExistence type="predicted"/>
<keyword evidence="1" id="KW-1133">Transmembrane helix</keyword>
<evidence type="ECO:0000313" key="2">
    <source>
        <dbReference type="EMBL" id="CEK83864.1"/>
    </source>
</evidence>
<evidence type="ECO:0000256" key="1">
    <source>
        <dbReference type="SAM" id="Phobius"/>
    </source>
</evidence>
<accession>A0A0B7AS64</accession>
<dbReference type="EMBL" id="HACG01036999">
    <property type="protein sequence ID" value="CEK83864.1"/>
    <property type="molecule type" value="Transcribed_RNA"/>
</dbReference>
<keyword evidence="1" id="KW-0812">Transmembrane</keyword>
<feature type="transmembrane region" description="Helical" evidence="1">
    <location>
        <begin position="20"/>
        <end position="39"/>
    </location>
</feature>
<name>A0A0B7AS64_9EUPU</name>
<reference evidence="2" key="1">
    <citation type="submission" date="2014-12" db="EMBL/GenBank/DDBJ databases">
        <title>Insight into the proteome of Arion vulgaris.</title>
        <authorList>
            <person name="Aradska J."/>
            <person name="Bulat T."/>
            <person name="Smidak R."/>
            <person name="Sarate P."/>
            <person name="Gangsoo J."/>
            <person name="Sialana F."/>
            <person name="Bilban M."/>
            <person name="Lubec G."/>
        </authorList>
    </citation>
    <scope>NUCLEOTIDE SEQUENCE</scope>
    <source>
        <tissue evidence="2">Skin</tissue>
    </source>
</reference>